<keyword evidence="2" id="KW-1185">Reference proteome</keyword>
<dbReference type="EMBL" id="JACJQY010000053">
    <property type="protein sequence ID" value="MBD2319475.1"/>
    <property type="molecule type" value="Genomic_DNA"/>
</dbReference>
<accession>A0ABR8CHN5</accession>
<dbReference type="InterPro" id="IPR021679">
    <property type="entry name" value="Toxin_endonuclease_YhaV"/>
</dbReference>
<comment type="caution">
    <text evidence="1">The sequence shown here is derived from an EMBL/GenBank/DDBJ whole genome shotgun (WGS) entry which is preliminary data.</text>
</comment>
<proteinExistence type="predicted"/>
<reference evidence="1 2" key="1">
    <citation type="journal article" date="2020" name="ISME J.">
        <title>Comparative genomics reveals insights into cyanobacterial evolution and habitat adaptation.</title>
        <authorList>
            <person name="Chen M.Y."/>
            <person name="Teng W.K."/>
            <person name="Zhao L."/>
            <person name="Hu C.X."/>
            <person name="Zhou Y.K."/>
            <person name="Han B.P."/>
            <person name="Song L.R."/>
            <person name="Shu W.S."/>
        </authorList>
    </citation>
    <scope>NUCLEOTIDE SEQUENCE [LARGE SCALE GENOMIC DNA]</scope>
    <source>
        <strain evidence="1 2">FACHB-1050</strain>
    </source>
</reference>
<evidence type="ECO:0000313" key="2">
    <source>
        <dbReference type="Proteomes" id="UP000618445"/>
    </source>
</evidence>
<gene>
    <name evidence="1" type="ORF">H6G05_21875</name>
</gene>
<dbReference type="RefSeq" id="WP_190581523.1">
    <property type="nucleotide sequence ID" value="NZ_CAWPQU010000049.1"/>
</dbReference>
<organism evidence="1 2">
    <name type="scientific">Phormidium tenue FACHB-1050</name>
    <dbReference type="NCBI Taxonomy" id="2692857"/>
    <lineage>
        <taxon>Bacteria</taxon>
        <taxon>Bacillati</taxon>
        <taxon>Cyanobacteriota</taxon>
        <taxon>Cyanophyceae</taxon>
        <taxon>Oscillatoriophycideae</taxon>
        <taxon>Oscillatoriales</taxon>
        <taxon>Oscillatoriaceae</taxon>
        <taxon>Phormidium</taxon>
    </lineage>
</organism>
<protein>
    <submittedName>
        <fullName evidence="1">Type II toxin-antitoxin system YhaV family toxin</fullName>
    </submittedName>
</protein>
<evidence type="ECO:0000313" key="1">
    <source>
        <dbReference type="EMBL" id="MBD2319475.1"/>
    </source>
</evidence>
<name>A0ABR8CHN5_9CYAN</name>
<dbReference type="Proteomes" id="UP000618445">
    <property type="component" value="Unassembled WGS sequence"/>
</dbReference>
<sequence>MDGKLIVIVWLGYPRNEGGKNDCYRVFWKMVEKGDFPSDVEQLIEGSNIF</sequence>
<dbReference type="Pfam" id="PF11663">
    <property type="entry name" value="Toxin_YhaV"/>
    <property type="match status" value="1"/>
</dbReference>